<proteinExistence type="predicted"/>
<dbReference type="AlphaFoldDB" id="A0A9W5U052"/>
<dbReference type="EMBL" id="BMJD01000030">
    <property type="protein sequence ID" value="GGB52106.1"/>
    <property type="molecule type" value="Genomic_DNA"/>
</dbReference>
<evidence type="ECO:0000313" key="2">
    <source>
        <dbReference type="Proteomes" id="UP000621492"/>
    </source>
</evidence>
<protein>
    <submittedName>
        <fullName evidence="1">Uncharacterized protein</fullName>
    </submittedName>
</protein>
<comment type="caution">
    <text evidence="1">The sequence shown here is derived from an EMBL/GenBank/DDBJ whole genome shotgun (WGS) entry which is preliminary data.</text>
</comment>
<reference evidence="1" key="1">
    <citation type="journal article" date="2014" name="Int. J. Syst. Evol. Microbiol.">
        <title>Complete genome sequence of Corynebacterium casei LMG S-19264T (=DSM 44701T), isolated from a smear-ripened cheese.</title>
        <authorList>
            <consortium name="US DOE Joint Genome Institute (JGI-PGF)"/>
            <person name="Walter F."/>
            <person name="Albersmeier A."/>
            <person name="Kalinowski J."/>
            <person name="Ruckert C."/>
        </authorList>
    </citation>
    <scope>NUCLEOTIDE SEQUENCE</scope>
    <source>
        <strain evidence="1">CGMCC 1.15454</strain>
    </source>
</reference>
<evidence type="ECO:0000313" key="1">
    <source>
        <dbReference type="EMBL" id="GGB52106.1"/>
    </source>
</evidence>
<sequence length="56" mass="6449">MDIHAVSVVMVNRLSQMSSQGCEYRPERKHQHSNTPSFYEKAASIQAHVIDVMEFK</sequence>
<accession>A0A9W5U052</accession>
<gene>
    <name evidence="1" type="ORF">GCM10011409_32130</name>
</gene>
<reference evidence="1" key="2">
    <citation type="submission" date="2020-09" db="EMBL/GenBank/DDBJ databases">
        <authorList>
            <person name="Sun Q."/>
            <person name="Zhou Y."/>
        </authorList>
    </citation>
    <scope>NUCLEOTIDE SEQUENCE</scope>
    <source>
        <strain evidence="1">CGMCC 1.15454</strain>
    </source>
</reference>
<name>A0A9W5U052_9BACI</name>
<keyword evidence="2" id="KW-1185">Reference proteome</keyword>
<dbReference type="Proteomes" id="UP000621492">
    <property type="component" value="Unassembled WGS sequence"/>
</dbReference>
<organism evidence="1 2">
    <name type="scientific">Lentibacillus populi</name>
    <dbReference type="NCBI Taxonomy" id="1827502"/>
    <lineage>
        <taxon>Bacteria</taxon>
        <taxon>Bacillati</taxon>
        <taxon>Bacillota</taxon>
        <taxon>Bacilli</taxon>
        <taxon>Bacillales</taxon>
        <taxon>Bacillaceae</taxon>
        <taxon>Lentibacillus</taxon>
    </lineage>
</organism>